<evidence type="ECO:0000259" key="2">
    <source>
        <dbReference type="Pfam" id="PF18962"/>
    </source>
</evidence>
<gene>
    <name evidence="4" type="ORF">B0A62_13220</name>
    <name evidence="3" type="ORF">IW20_07280</name>
</gene>
<evidence type="ECO:0000313" key="4">
    <source>
        <dbReference type="EMBL" id="OXA93701.1"/>
    </source>
</evidence>
<evidence type="ECO:0000256" key="1">
    <source>
        <dbReference type="ARBA" id="ARBA00022729"/>
    </source>
</evidence>
<dbReference type="Proteomes" id="UP000028712">
    <property type="component" value="Unassembled WGS sequence"/>
</dbReference>
<protein>
    <submittedName>
        <fullName evidence="4">T9SS C-terminal target domain-containing protein</fullName>
    </submittedName>
</protein>
<sequence length="1748" mass="192238">MLILLVSVFGYGQINLVGDTKYKLNVVGYQSRDSDGCGDIDGLIYIRATYQDGNHSNLFQGRKIYQPVDHEETFTKNNPIVNLEFHKIVRWETTFGCNGGPNRNYDNVRITNTCFSSYQADAGSDLRELTVTVKPVVVINKPAEPQYLGDTGVLKIELPDNLTPNYYNWKFRVGSGPEKDIPAAFNNKPVLNIKGEDFLKAEDFGKIIYVWVNMNCNAGSELAKGYARREAYYKVNECTSKCRPSFPITNWIKCIQNCATNYTTHYNEAYTDELEKTHQSWNSNEIPFTYLKTSPVVISALPANVSCYDLESKDGSVKIQFDKSLLPQEKLNYTLINADTGTPVDVNGTVVMDGDKFMTRNNLPRGNYEFQLIGFYDGYNTRVPTEIKTYFTIGSPSPVDFNLSKTNVKCNGGKDGTITINASGGTGKGYQYSVDNGTTWIPFSNTNSNTHTINGLYPISGLSIGYAINVKDMNGCVAKIQKVVDGKIELGAELSKSVTIEQPANAVYINYTLKNNPTFYGAANGKLVAAISGGTINDDKSYSFEWKNSIGVVMPATAQYNSADNTYNITLENAPEGEYKLTVKDKNYNNAINKEGCSIIESSQILTQPEKIKITLQETQPISCNTENSESDVNKFSDGILKATVSGGIQFTGTANNGLPYTFIWSKYNTITGLWEELSEHKTATAENLSQGNYSLNIIDANGIVQGIYNTTDLVTAIPTTKEMVEPTKLELSFNSGNVSCHVGNNGWAQANVTGGSSPYTYTWYNTDEGIIDVNKISHLTAGTYTVEVIDAKGCFTKGSIAISEPEFPVAIEYIEIFTPTFSGATNGRIVAKITGGTPNDDKSYYYQWKNSTGVLQTTTAELKDGFYTITLNGVPADNYFLTIKDKNYSESTNQIINCSILESKVALTEPDPLKVLFEIVRTISCNTSNEFGNDKDTTPKDGQRDESQDGILVAHVTGGTPLASSANNGLPYYFYWKKQQADGSWVALPNITDETATNLSHGNYALNIKDRNGIMLGTYVNNVLTQEIDVTQLMQEPPKLSVTITHGNVFCNDGNDGWATANVVGGTPPYDYKWSNEVDIDKNTILKAGEYWVFITDAKGCTTQESVTVLQPAAPLSIKYTEVFNPTFYKATNGKIVVEVTGGTISSDNSYWFEWKNSKGITQTTTSTSFSNGVYTISLNGLPEETYSLTVRDANYNAATNKISCTVANSITALDDPDPLEVTFEVVRTISCNVSNEFGNETDANPQDNQRDESQDGILVAHVKGGIQLKADKNNALPYFYTWKKQQKDGSWTIWNDQDETAENLSDGTYALNIEDANGIKLGTYVNNVLVKEVDVTQYMPEPAKLNLAFTKGNASCNNGDDGWAEAHVSGGTPPYTYEWTNGETTARIENITTNNYFVIATDAKGCVVQGSIFVGDPKGIFTTETVKNPTCYSGNDGSIELNVTGGNLPYSFLWNTGATTKDLNNLVAGNYEVTISCTDCCVYKKKFILKDPNPIVVDLGKDRTLCNDQVLDLDATILDDKAQYSWSSTNGFTSNQAKVSLTKAGTYTVKVTSALGCIGEDEIIIKTNQVVISSEFLLSSQAYSDEEVILVNTSNPFGESTHWILPKGVSIVEQKEKYITLKFDATGIYTIGLQQTQGDCFATYNKNITVEKRSTLPNAATGSKFIIDFIVTPNPSNGNFKAIVTLENNSTINLRLFSTTGEFTTQKKDSGKKKYEVDFNTSLPSGMYILVLETEQQTLVKKIIIY</sequence>
<dbReference type="eggNOG" id="COG3209">
    <property type="taxonomic scope" value="Bacteria"/>
</dbReference>
<proteinExistence type="predicted"/>
<dbReference type="Pfam" id="PF13573">
    <property type="entry name" value="SprB"/>
    <property type="match status" value="5"/>
</dbReference>
<organism evidence="3 5">
    <name type="scientific">Flavobacterium hydatis</name>
    <name type="common">Cytophaga aquatilis</name>
    <dbReference type="NCBI Taxonomy" id="991"/>
    <lineage>
        <taxon>Bacteria</taxon>
        <taxon>Pseudomonadati</taxon>
        <taxon>Bacteroidota</taxon>
        <taxon>Flavobacteriia</taxon>
        <taxon>Flavobacteriales</taxon>
        <taxon>Flavobacteriaceae</taxon>
        <taxon>Flavobacterium</taxon>
    </lineage>
</organism>
<dbReference type="InterPro" id="IPR025667">
    <property type="entry name" value="SprB_repeat"/>
</dbReference>
<accession>A0A086AM48</accession>
<dbReference type="EMBL" id="MUGY01000013">
    <property type="protein sequence ID" value="OXA93701.1"/>
    <property type="molecule type" value="Genomic_DNA"/>
</dbReference>
<dbReference type="Gene3D" id="2.60.40.10">
    <property type="entry name" value="Immunoglobulins"/>
    <property type="match status" value="1"/>
</dbReference>
<dbReference type="NCBIfam" id="TIGR04183">
    <property type="entry name" value="Por_Secre_tail"/>
    <property type="match status" value="1"/>
</dbReference>
<dbReference type="InterPro" id="IPR013783">
    <property type="entry name" value="Ig-like_fold"/>
</dbReference>
<reference evidence="3 5" key="1">
    <citation type="submission" date="2014-07" db="EMBL/GenBank/DDBJ databases">
        <title>Genome of Flavobacterium hydatis DSM 2063.</title>
        <authorList>
            <person name="Pipes S.E."/>
            <person name="Stropko S.J."/>
            <person name="Newman J.D."/>
        </authorList>
    </citation>
    <scope>NUCLEOTIDE SEQUENCE [LARGE SCALE GENOMIC DNA]</scope>
    <source>
        <strain evidence="3 5">DSM 2063</strain>
    </source>
</reference>
<name>A0A086AM48_FLAHY</name>
<dbReference type="InterPro" id="IPR026444">
    <property type="entry name" value="Secre_tail"/>
</dbReference>
<keyword evidence="6" id="KW-1185">Reference proteome</keyword>
<reference evidence="4 6" key="2">
    <citation type="submission" date="2016-11" db="EMBL/GenBank/DDBJ databases">
        <title>Whole genomes of Flavobacteriaceae.</title>
        <authorList>
            <person name="Stine C."/>
            <person name="Li C."/>
            <person name="Tadesse D."/>
        </authorList>
    </citation>
    <scope>NUCLEOTIDE SEQUENCE [LARGE SCALE GENOMIC DNA]</scope>
    <source>
        <strain evidence="4 6">ATCC 29551</strain>
    </source>
</reference>
<dbReference type="Gene3D" id="2.60.40.740">
    <property type="match status" value="3"/>
</dbReference>
<evidence type="ECO:0000313" key="6">
    <source>
        <dbReference type="Proteomes" id="UP000198424"/>
    </source>
</evidence>
<keyword evidence="1" id="KW-0732">Signal</keyword>
<dbReference type="EMBL" id="JPRM01000008">
    <property type="protein sequence ID" value="KFF17762.1"/>
    <property type="molecule type" value="Genomic_DNA"/>
</dbReference>
<comment type="caution">
    <text evidence="3">The sequence shown here is derived from an EMBL/GenBank/DDBJ whole genome shotgun (WGS) entry which is preliminary data.</text>
</comment>
<dbReference type="Pfam" id="PF18962">
    <property type="entry name" value="Por_Secre_tail"/>
    <property type="match status" value="1"/>
</dbReference>
<dbReference type="STRING" id="991.IW20_07280"/>
<dbReference type="Proteomes" id="UP000198424">
    <property type="component" value="Unassembled WGS sequence"/>
</dbReference>
<feature type="domain" description="Secretion system C-terminal sorting" evidence="2">
    <location>
        <begin position="1675"/>
        <end position="1747"/>
    </location>
</feature>
<evidence type="ECO:0000313" key="3">
    <source>
        <dbReference type="EMBL" id="KFF17762.1"/>
    </source>
</evidence>
<evidence type="ECO:0000313" key="5">
    <source>
        <dbReference type="Proteomes" id="UP000028712"/>
    </source>
</evidence>